<evidence type="ECO:0000256" key="2">
    <source>
        <dbReference type="SAM" id="SignalP"/>
    </source>
</evidence>
<name>A0A9D2MWZ0_9FIRM</name>
<evidence type="ECO:0000313" key="3">
    <source>
        <dbReference type="EMBL" id="HJC04803.1"/>
    </source>
</evidence>
<reference evidence="3" key="1">
    <citation type="journal article" date="2021" name="PeerJ">
        <title>Extensive microbial diversity within the chicken gut microbiome revealed by metagenomics and culture.</title>
        <authorList>
            <person name="Gilroy R."/>
            <person name="Ravi A."/>
            <person name="Getino M."/>
            <person name="Pursley I."/>
            <person name="Horton D.L."/>
            <person name="Alikhan N.F."/>
            <person name="Baker D."/>
            <person name="Gharbi K."/>
            <person name="Hall N."/>
            <person name="Watson M."/>
            <person name="Adriaenssens E.M."/>
            <person name="Foster-Nyarko E."/>
            <person name="Jarju S."/>
            <person name="Secka A."/>
            <person name="Antonio M."/>
            <person name="Oren A."/>
            <person name="Chaudhuri R.R."/>
            <person name="La Ragione R."/>
            <person name="Hildebrand F."/>
            <person name="Pallen M.J."/>
        </authorList>
    </citation>
    <scope>NUCLEOTIDE SEQUENCE</scope>
    <source>
        <strain evidence="3">CHK180-15479</strain>
    </source>
</reference>
<dbReference type="Gene3D" id="2.10.270.10">
    <property type="entry name" value="Cholin Binding"/>
    <property type="match status" value="1"/>
</dbReference>
<sequence length="152" mass="17302">MRKHFAIAALAFALTVGSAITSFASGFTYTSGGWRFQWDDNGNYCVDNWVHYRNHWFYFGPDGIMDTGWIYKDGNWYFAADTGELQTGFLKINGNVYYMDANSCALFTGEKEYNGVTYTFTENGTIDGQPYIYTEWNSDGTLRRGTKFGYAS</sequence>
<protein>
    <recommendedName>
        <fullName evidence="5">Cell wall-binding protein</fullName>
    </recommendedName>
</protein>
<keyword evidence="1" id="KW-0677">Repeat</keyword>
<evidence type="ECO:0000313" key="4">
    <source>
        <dbReference type="Proteomes" id="UP000823910"/>
    </source>
</evidence>
<proteinExistence type="predicted"/>
<gene>
    <name evidence="3" type="ORF">H9704_01360</name>
</gene>
<dbReference type="EMBL" id="DWWT01000003">
    <property type="protein sequence ID" value="HJC04803.1"/>
    <property type="molecule type" value="Genomic_DNA"/>
</dbReference>
<dbReference type="InterPro" id="IPR018337">
    <property type="entry name" value="Cell_wall/Cho-bd_repeat"/>
</dbReference>
<dbReference type="Proteomes" id="UP000823910">
    <property type="component" value="Unassembled WGS sequence"/>
</dbReference>
<dbReference type="AlphaFoldDB" id="A0A9D2MWZ0"/>
<feature type="signal peptide" evidence="2">
    <location>
        <begin position="1"/>
        <end position="24"/>
    </location>
</feature>
<organism evidence="3 4">
    <name type="scientific">Candidatus Enterocloster excrementipullorum</name>
    <dbReference type="NCBI Taxonomy" id="2838559"/>
    <lineage>
        <taxon>Bacteria</taxon>
        <taxon>Bacillati</taxon>
        <taxon>Bacillota</taxon>
        <taxon>Clostridia</taxon>
        <taxon>Lachnospirales</taxon>
        <taxon>Lachnospiraceae</taxon>
        <taxon>Enterocloster</taxon>
    </lineage>
</organism>
<reference evidence="3" key="2">
    <citation type="submission" date="2021-04" db="EMBL/GenBank/DDBJ databases">
        <authorList>
            <person name="Gilroy R."/>
        </authorList>
    </citation>
    <scope>NUCLEOTIDE SEQUENCE</scope>
    <source>
        <strain evidence="3">CHK180-15479</strain>
    </source>
</reference>
<feature type="chain" id="PRO_5039315453" description="Cell wall-binding protein" evidence="2">
    <location>
        <begin position="25"/>
        <end position="152"/>
    </location>
</feature>
<keyword evidence="2" id="KW-0732">Signal</keyword>
<evidence type="ECO:0008006" key="5">
    <source>
        <dbReference type="Google" id="ProtNLM"/>
    </source>
</evidence>
<dbReference type="SUPFAM" id="SSF69360">
    <property type="entry name" value="Cell wall binding repeat"/>
    <property type="match status" value="1"/>
</dbReference>
<evidence type="ECO:0000256" key="1">
    <source>
        <dbReference type="ARBA" id="ARBA00022737"/>
    </source>
</evidence>
<dbReference type="Pfam" id="PF19127">
    <property type="entry name" value="Choline_bind_3"/>
    <property type="match status" value="1"/>
</dbReference>
<dbReference type="Pfam" id="PF01473">
    <property type="entry name" value="Choline_bind_1"/>
    <property type="match status" value="1"/>
</dbReference>
<comment type="caution">
    <text evidence="3">The sequence shown here is derived from an EMBL/GenBank/DDBJ whole genome shotgun (WGS) entry which is preliminary data.</text>
</comment>
<accession>A0A9D2MWZ0</accession>